<dbReference type="EMBL" id="MU863908">
    <property type="protein sequence ID" value="KAK4201360.1"/>
    <property type="molecule type" value="Genomic_DNA"/>
</dbReference>
<dbReference type="AlphaFoldDB" id="A0AAN6XJ10"/>
<reference evidence="1" key="2">
    <citation type="submission" date="2023-05" db="EMBL/GenBank/DDBJ databases">
        <authorList>
            <consortium name="Lawrence Berkeley National Laboratory"/>
            <person name="Steindorff A."/>
            <person name="Hensen N."/>
            <person name="Bonometti L."/>
            <person name="Westerberg I."/>
            <person name="Brannstrom I.O."/>
            <person name="Guillou S."/>
            <person name="Cros-Aarteil S."/>
            <person name="Calhoun S."/>
            <person name="Haridas S."/>
            <person name="Kuo A."/>
            <person name="Mondo S."/>
            <person name="Pangilinan J."/>
            <person name="Riley R."/>
            <person name="Labutti K."/>
            <person name="Andreopoulos B."/>
            <person name="Lipzen A."/>
            <person name="Chen C."/>
            <person name="Yanf M."/>
            <person name="Daum C."/>
            <person name="Ng V."/>
            <person name="Clum A."/>
            <person name="Ohm R."/>
            <person name="Martin F."/>
            <person name="Silar P."/>
            <person name="Natvig D."/>
            <person name="Lalanne C."/>
            <person name="Gautier V."/>
            <person name="Ament-Velasquez S.L."/>
            <person name="Kruys A."/>
            <person name="Hutchinson M.I."/>
            <person name="Powell A.J."/>
            <person name="Barry K."/>
            <person name="Miller A.N."/>
            <person name="Grigoriev I.V."/>
            <person name="Debuchy R."/>
            <person name="Gladieux P."/>
            <person name="Thoren M.H."/>
            <person name="Johannesson H."/>
        </authorList>
    </citation>
    <scope>NUCLEOTIDE SEQUENCE</scope>
    <source>
        <strain evidence="1">CBS 315.58</strain>
    </source>
</reference>
<reference evidence="1" key="1">
    <citation type="journal article" date="2023" name="Mol. Phylogenet. Evol.">
        <title>Genome-scale phylogeny and comparative genomics of the fungal order Sordariales.</title>
        <authorList>
            <person name="Hensen N."/>
            <person name="Bonometti L."/>
            <person name="Westerberg I."/>
            <person name="Brannstrom I.O."/>
            <person name="Guillou S."/>
            <person name="Cros-Aarteil S."/>
            <person name="Calhoun S."/>
            <person name="Haridas S."/>
            <person name="Kuo A."/>
            <person name="Mondo S."/>
            <person name="Pangilinan J."/>
            <person name="Riley R."/>
            <person name="LaButti K."/>
            <person name="Andreopoulos B."/>
            <person name="Lipzen A."/>
            <person name="Chen C."/>
            <person name="Yan M."/>
            <person name="Daum C."/>
            <person name="Ng V."/>
            <person name="Clum A."/>
            <person name="Steindorff A."/>
            <person name="Ohm R.A."/>
            <person name="Martin F."/>
            <person name="Silar P."/>
            <person name="Natvig D.O."/>
            <person name="Lalanne C."/>
            <person name="Gautier V."/>
            <person name="Ament-Velasquez S.L."/>
            <person name="Kruys A."/>
            <person name="Hutchinson M.I."/>
            <person name="Powell A.J."/>
            <person name="Barry K."/>
            <person name="Miller A.N."/>
            <person name="Grigoriev I.V."/>
            <person name="Debuchy R."/>
            <person name="Gladieux P."/>
            <person name="Hiltunen Thoren M."/>
            <person name="Johannesson H."/>
        </authorList>
    </citation>
    <scope>NUCLEOTIDE SEQUENCE</scope>
    <source>
        <strain evidence="1">CBS 315.58</strain>
    </source>
</reference>
<evidence type="ECO:0000313" key="2">
    <source>
        <dbReference type="Proteomes" id="UP001303160"/>
    </source>
</evidence>
<organism evidence="1 2">
    <name type="scientific">Triangularia verruculosa</name>
    <dbReference type="NCBI Taxonomy" id="2587418"/>
    <lineage>
        <taxon>Eukaryota</taxon>
        <taxon>Fungi</taxon>
        <taxon>Dikarya</taxon>
        <taxon>Ascomycota</taxon>
        <taxon>Pezizomycotina</taxon>
        <taxon>Sordariomycetes</taxon>
        <taxon>Sordariomycetidae</taxon>
        <taxon>Sordariales</taxon>
        <taxon>Podosporaceae</taxon>
        <taxon>Triangularia</taxon>
    </lineage>
</organism>
<proteinExistence type="predicted"/>
<keyword evidence="2" id="KW-1185">Reference proteome</keyword>
<dbReference type="Proteomes" id="UP001303160">
    <property type="component" value="Unassembled WGS sequence"/>
</dbReference>
<gene>
    <name evidence="1" type="ORF">QBC40DRAFT_324528</name>
</gene>
<name>A0AAN6XJ10_9PEZI</name>
<accession>A0AAN6XJ10</accession>
<protein>
    <submittedName>
        <fullName evidence="1">Uncharacterized protein</fullName>
    </submittedName>
</protein>
<comment type="caution">
    <text evidence="1">The sequence shown here is derived from an EMBL/GenBank/DDBJ whole genome shotgun (WGS) entry which is preliminary data.</text>
</comment>
<sequence>MNAIITGLLDLRRSPKQGYSFLIDGARKVQEFVDEAVEEHEFMKAMTSGQRSPKKLRELDESFFYRLIENFKAFLKVAWTVFIEKVQSVILDKILETALARSATLLVERVVYLLYNASSVFKNVIPGMAKASLGNPVYGAAAVRHVSRISRSVGMGICVYG</sequence>
<evidence type="ECO:0000313" key="1">
    <source>
        <dbReference type="EMBL" id="KAK4201360.1"/>
    </source>
</evidence>